<evidence type="ECO:0000256" key="13">
    <source>
        <dbReference type="ARBA" id="ARBA00093264"/>
    </source>
</evidence>
<organism evidence="18 19">
    <name type="scientific">Cryptotermes secundus</name>
    <dbReference type="NCBI Taxonomy" id="105785"/>
    <lineage>
        <taxon>Eukaryota</taxon>
        <taxon>Metazoa</taxon>
        <taxon>Ecdysozoa</taxon>
        <taxon>Arthropoda</taxon>
        <taxon>Hexapoda</taxon>
        <taxon>Insecta</taxon>
        <taxon>Pterygota</taxon>
        <taxon>Neoptera</taxon>
        <taxon>Polyneoptera</taxon>
        <taxon>Dictyoptera</taxon>
        <taxon>Blattodea</taxon>
        <taxon>Blattoidea</taxon>
        <taxon>Termitoidae</taxon>
        <taxon>Kalotermitidae</taxon>
        <taxon>Cryptotermitinae</taxon>
        <taxon>Cryptotermes</taxon>
    </lineage>
</organism>
<evidence type="ECO:0000256" key="4">
    <source>
        <dbReference type="ARBA" id="ARBA00033420"/>
    </source>
</evidence>
<comment type="catalytic activity">
    <reaction evidence="13">
        <text>L-proline + NAD(+) = 1-pyrroline-2-carboxylate + NADH + H(+)</text>
        <dbReference type="Rhea" id="RHEA:20321"/>
        <dbReference type="ChEBI" id="CHEBI:15378"/>
        <dbReference type="ChEBI" id="CHEBI:39785"/>
        <dbReference type="ChEBI" id="CHEBI:57540"/>
        <dbReference type="ChEBI" id="CHEBI:57945"/>
        <dbReference type="ChEBI" id="CHEBI:60039"/>
        <dbReference type="EC" id="1.5.1.1"/>
    </reaction>
    <physiologicalReaction direction="right-to-left" evidence="13">
        <dbReference type="Rhea" id="RHEA:20323"/>
    </physiologicalReaction>
</comment>
<dbReference type="Proteomes" id="UP000235965">
    <property type="component" value="Unassembled WGS sequence"/>
</dbReference>
<evidence type="ECO:0000256" key="17">
    <source>
        <dbReference type="ARBA" id="ARBA00093650"/>
    </source>
</evidence>
<dbReference type="InParanoid" id="A0A2J7QGT0"/>
<dbReference type="GO" id="GO:0047127">
    <property type="term" value="F:thiomorpholine-carboxylate dehydrogenase activity"/>
    <property type="evidence" value="ECO:0007669"/>
    <property type="project" value="UniProtKB-EC"/>
</dbReference>
<dbReference type="PIRSF" id="PIRSF001439">
    <property type="entry name" value="CryM"/>
    <property type="match status" value="1"/>
</dbReference>
<dbReference type="SUPFAM" id="SSF51735">
    <property type="entry name" value="NAD(P)-binding Rossmann-fold domains"/>
    <property type="match status" value="1"/>
</dbReference>
<evidence type="ECO:0000256" key="16">
    <source>
        <dbReference type="ARBA" id="ARBA00093598"/>
    </source>
</evidence>
<dbReference type="EC" id="1.5.1.25" evidence="2"/>
<evidence type="ECO:0000256" key="9">
    <source>
        <dbReference type="ARBA" id="ARBA00093227"/>
    </source>
</evidence>
<dbReference type="Gene3D" id="3.30.1780.10">
    <property type="entry name" value="ornithine cyclodeaminase, domain 1"/>
    <property type="match status" value="1"/>
</dbReference>
<dbReference type="EC" id="1.5.1.1" evidence="16"/>
<dbReference type="Gene3D" id="3.40.50.720">
    <property type="entry name" value="NAD(P)-binding Rossmann-like Domain"/>
    <property type="match status" value="1"/>
</dbReference>
<comment type="caution">
    <text evidence="18">The sequence shown here is derived from an EMBL/GenBank/DDBJ whole genome shotgun (WGS) entry which is preliminary data.</text>
</comment>
<dbReference type="EMBL" id="NEVH01014359">
    <property type="protein sequence ID" value="PNF27803.1"/>
    <property type="molecule type" value="Genomic_DNA"/>
</dbReference>
<reference evidence="18 19" key="1">
    <citation type="submission" date="2017-12" db="EMBL/GenBank/DDBJ databases">
        <title>Hemimetabolous genomes reveal molecular basis of termite eusociality.</title>
        <authorList>
            <person name="Harrison M.C."/>
            <person name="Jongepier E."/>
            <person name="Robertson H.M."/>
            <person name="Arning N."/>
            <person name="Bitard-Feildel T."/>
            <person name="Chao H."/>
            <person name="Childers C.P."/>
            <person name="Dinh H."/>
            <person name="Doddapaneni H."/>
            <person name="Dugan S."/>
            <person name="Gowin J."/>
            <person name="Greiner C."/>
            <person name="Han Y."/>
            <person name="Hu H."/>
            <person name="Hughes D.S.T."/>
            <person name="Huylmans A.-K."/>
            <person name="Kemena C."/>
            <person name="Kremer L.P.M."/>
            <person name="Lee S.L."/>
            <person name="Lopez-Ezquerra A."/>
            <person name="Mallet L."/>
            <person name="Monroy-Kuhn J.M."/>
            <person name="Moser A."/>
            <person name="Murali S.C."/>
            <person name="Muzny D.M."/>
            <person name="Otani S."/>
            <person name="Piulachs M.-D."/>
            <person name="Poelchau M."/>
            <person name="Qu J."/>
            <person name="Schaub F."/>
            <person name="Wada-Katsumata A."/>
            <person name="Worley K.C."/>
            <person name="Xie Q."/>
            <person name="Ylla G."/>
            <person name="Poulsen M."/>
            <person name="Gibbs R.A."/>
            <person name="Schal C."/>
            <person name="Richards S."/>
            <person name="Belles X."/>
            <person name="Korb J."/>
            <person name="Bornberg-Bauer E."/>
        </authorList>
    </citation>
    <scope>NUCLEOTIDE SEQUENCE [LARGE SCALE GENOMIC DNA]</scope>
    <source>
        <tissue evidence="18">Whole body</tissue>
    </source>
</reference>
<name>A0A2J7QGT0_9NEOP</name>
<dbReference type="AlphaFoldDB" id="A0A2J7QGT0"/>
<dbReference type="EMBL" id="NEVH01014359">
    <property type="protein sequence ID" value="PNF27802.1"/>
    <property type="molecule type" value="Genomic_DNA"/>
</dbReference>
<comment type="catalytic activity">
    <reaction evidence="12">
        <text>(3R)-1,4-thiomorpholine-3-carboxylate + NADP(+) = 3,4-dehydrothiomorpholine-3-carboxylate + NADPH + 2 H(+)</text>
        <dbReference type="Rhea" id="RHEA:12500"/>
        <dbReference type="ChEBI" id="CHEBI:15378"/>
        <dbReference type="ChEBI" id="CHEBI:57783"/>
        <dbReference type="ChEBI" id="CHEBI:58349"/>
        <dbReference type="ChEBI" id="CHEBI:58517"/>
        <dbReference type="ChEBI" id="CHEBI:176873"/>
        <dbReference type="EC" id="1.5.1.25"/>
    </reaction>
    <physiologicalReaction direction="right-to-left" evidence="12">
        <dbReference type="Rhea" id="RHEA:12502"/>
    </physiologicalReaction>
</comment>
<evidence type="ECO:0000256" key="6">
    <source>
        <dbReference type="ARBA" id="ARBA00093197"/>
    </source>
</evidence>
<dbReference type="PANTHER" id="PTHR13812:SF19">
    <property type="entry name" value="KETIMINE REDUCTASE MU-CRYSTALLIN"/>
    <property type="match status" value="1"/>
</dbReference>
<evidence type="ECO:0000256" key="2">
    <source>
        <dbReference type="ARBA" id="ARBA00012883"/>
    </source>
</evidence>
<dbReference type="Pfam" id="PF02423">
    <property type="entry name" value="OCD_Mu_crystall"/>
    <property type="match status" value="1"/>
</dbReference>
<keyword evidence="19" id="KW-1185">Reference proteome</keyword>
<protein>
    <recommendedName>
        <fullName evidence="3">Ketimine reductase mu-crystallin</fullName>
        <ecNumber evidence="16">1.5.1.1</ecNumber>
        <ecNumber evidence="2">1.5.1.25</ecNumber>
    </recommendedName>
    <alternativeName>
        <fullName evidence="17">1-piperideine-2-carboxylate/1-pyrroline-2-carboxylate reductase</fullName>
    </alternativeName>
    <alternativeName>
        <fullName evidence="4">NADP-regulated thyroid-hormone-binding protein</fullName>
    </alternativeName>
</protein>
<comment type="catalytic activity">
    <reaction evidence="6">
        <text>Delta(2)-thiazoline-2-carboxylate + NADPH + 2 H(+) = L-thiazolidine-2-carboxylate + NADP(+)</text>
        <dbReference type="Rhea" id="RHEA:68072"/>
        <dbReference type="ChEBI" id="CHEBI:15378"/>
        <dbReference type="ChEBI" id="CHEBI:57783"/>
        <dbReference type="ChEBI" id="CHEBI:58349"/>
        <dbReference type="ChEBI" id="CHEBI:176895"/>
        <dbReference type="ChEBI" id="CHEBI:176896"/>
    </reaction>
    <physiologicalReaction direction="left-to-right" evidence="6">
        <dbReference type="Rhea" id="RHEA:68073"/>
    </physiologicalReaction>
</comment>
<evidence type="ECO:0000256" key="15">
    <source>
        <dbReference type="ARBA" id="ARBA00093567"/>
    </source>
</evidence>
<evidence type="ECO:0000256" key="3">
    <source>
        <dbReference type="ARBA" id="ARBA00015173"/>
    </source>
</evidence>
<evidence type="ECO:0000256" key="12">
    <source>
        <dbReference type="ARBA" id="ARBA00093263"/>
    </source>
</evidence>
<dbReference type="InterPro" id="IPR003462">
    <property type="entry name" value="ODC_Mu_crystall"/>
</dbReference>
<proteinExistence type="inferred from homology"/>
<comment type="catalytic activity">
    <reaction evidence="9">
        <text>(S)-cystathionine ketimine + NADPH + 2 H(+) = (3R,5S)-2,3,5,6,7-pentahydro-1,4-thiazepine-3,5-dicarboxylate + NADP(+)</text>
        <dbReference type="Rhea" id="RHEA:68036"/>
        <dbReference type="ChEBI" id="CHEBI:15378"/>
        <dbReference type="ChEBI" id="CHEBI:57783"/>
        <dbReference type="ChEBI" id="CHEBI:58349"/>
        <dbReference type="ChEBI" id="CHEBI:176808"/>
        <dbReference type="ChEBI" id="CHEBI:176810"/>
    </reaction>
    <physiologicalReaction direction="left-to-right" evidence="9">
        <dbReference type="Rhea" id="RHEA:68037"/>
    </physiologicalReaction>
</comment>
<dbReference type="GO" id="GO:0005737">
    <property type="term" value="C:cytoplasm"/>
    <property type="evidence" value="ECO:0007669"/>
    <property type="project" value="TreeGrafter"/>
</dbReference>
<comment type="catalytic activity">
    <reaction evidence="8">
        <text>(3R)-1,4-thiomorpholine-3-carboxylate + NAD(+) = 3,4-dehydrothiomorpholine-3-carboxylate + NADH + 2 H(+)</text>
        <dbReference type="Rhea" id="RHEA:12504"/>
        <dbReference type="ChEBI" id="CHEBI:15378"/>
        <dbReference type="ChEBI" id="CHEBI:57540"/>
        <dbReference type="ChEBI" id="CHEBI:57945"/>
        <dbReference type="ChEBI" id="CHEBI:58517"/>
        <dbReference type="ChEBI" id="CHEBI:176873"/>
        <dbReference type="EC" id="1.5.1.25"/>
    </reaction>
    <physiologicalReaction direction="right-to-left" evidence="8">
        <dbReference type="Rhea" id="RHEA:12506"/>
    </physiologicalReaction>
</comment>
<accession>A0A2J7QGT0</accession>
<comment type="catalytic activity">
    <reaction evidence="10">
        <text>(R)-lanthionine ketimine + NADPH + 2 H(+) = (3R,5R)-1,4-thiomorpholine-3,5-dicarboxylate + NADP(+)</text>
        <dbReference type="Rhea" id="RHEA:68040"/>
        <dbReference type="ChEBI" id="CHEBI:15378"/>
        <dbReference type="ChEBI" id="CHEBI:57783"/>
        <dbReference type="ChEBI" id="CHEBI:58349"/>
        <dbReference type="ChEBI" id="CHEBI:176891"/>
        <dbReference type="ChEBI" id="CHEBI:176892"/>
    </reaction>
    <physiologicalReaction direction="left-to-right" evidence="10">
        <dbReference type="Rhea" id="RHEA:68041"/>
    </physiologicalReaction>
</comment>
<comment type="catalytic activity">
    <reaction evidence="14">
        <text>L-pipecolate + NADP(+) = Delta(1)-piperideine-2-carboxylate + NADPH + H(+)</text>
        <dbReference type="Rhea" id="RHEA:12524"/>
        <dbReference type="ChEBI" id="CHEBI:15378"/>
        <dbReference type="ChEBI" id="CHEBI:57783"/>
        <dbReference type="ChEBI" id="CHEBI:58349"/>
        <dbReference type="ChEBI" id="CHEBI:61185"/>
        <dbReference type="ChEBI" id="CHEBI:77631"/>
        <dbReference type="EC" id="1.5.1.1"/>
    </reaction>
    <physiologicalReaction direction="right-to-left" evidence="14">
        <dbReference type="Rhea" id="RHEA:12526"/>
    </physiologicalReaction>
</comment>
<gene>
    <name evidence="18" type="primary">Crym_1</name>
    <name evidence="18" type="ORF">B7P43_G09228</name>
</gene>
<dbReference type="GO" id="GO:0042562">
    <property type="term" value="F:hormone binding"/>
    <property type="evidence" value="ECO:0007669"/>
    <property type="project" value="TreeGrafter"/>
</dbReference>
<dbReference type="InterPro" id="IPR036291">
    <property type="entry name" value="NAD(P)-bd_dom_sf"/>
</dbReference>
<dbReference type="PANTHER" id="PTHR13812">
    <property type="entry name" value="KETIMINE REDUCTASE MU-CRYSTALLIN"/>
    <property type="match status" value="1"/>
</dbReference>
<evidence type="ECO:0000256" key="8">
    <source>
        <dbReference type="ARBA" id="ARBA00093226"/>
    </source>
</evidence>
<comment type="subunit">
    <text evidence="15">Homodimer. Binds the thyroid hormone triiodothyronine (T3); T3 binding inhibits enzymatic activity.</text>
</comment>
<dbReference type="FunCoup" id="A0A2J7QGT0">
    <property type="interactions" value="9"/>
</dbReference>
<evidence type="ECO:0000256" key="11">
    <source>
        <dbReference type="ARBA" id="ARBA00093250"/>
    </source>
</evidence>
<dbReference type="STRING" id="105785.A0A2J7QGT0"/>
<evidence type="ECO:0000256" key="10">
    <source>
        <dbReference type="ARBA" id="ARBA00093248"/>
    </source>
</evidence>
<evidence type="ECO:0000256" key="7">
    <source>
        <dbReference type="ARBA" id="ARBA00093203"/>
    </source>
</evidence>
<dbReference type="InterPro" id="IPR023401">
    <property type="entry name" value="ODC_N"/>
</dbReference>
<sequence length="318" mass="34294">MADNAPLYLTDECIRSNKLLQLAKLIPAIQNAMASVSKNSDEVIQPPRTLMQIPSLSGVLLSMPAFSKNDDALACKLVTAYPGNADKGLPSILGTVLLFDPTTGKVSAIMDGTEITTWRTAAASAVATKYLHNGTAVLAILGSGTQAQSHAETLDYCFGFQQIRIWNHRFEKAQKLTEELIEKGKSAIAYQSAEECVKNADVIVTATFASSPILRGKWIKPGAHINAVGAGINHHSELDAELYQTAHIYTDTMASAKTELKGLLDLGITIQGEVGDIINGTKSAERERITVFQSLGMAVEDAVSAKLIYDEYKKIKKL</sequence>
<comment type="catalytic activity">
    <reaction evidence="5">
        <text>L-pipecolate + NAD(+) = Delta(1)-piperideine-2-carboxylate + NADH + H(+)</text>
        <dbReference type="Rhea" id="RHEA:30807"/>
        <dbReference type="ChEBI" id="CHEBI:15378"/>
        <dbReference type="ChEBI" id="CHEBI:57540"/>
        <dbReference type="ChEBI" id="CHEBI:57945"/>
        <dbReference type="ChEBI" id="CHEBI:61185"/>
        <dbReference type="ChEBI" id="CHEBI:77631"/>
        <dbReference type="EC" id="1.5.1.1"/>
    </reaction>
    <physiologicalReaction direction="right-to-left" evidence="5">
        <dbReference type="Rhea" id="RHEA:30809"/>
    </physiologicalReaction>
</comment>
<comment type="catalytic activity">
    <reaction evidence="11">
        <text>(S)-cystathionine ketimine + NADH + 2 H(+) = (3R,5S)-2,3,5,6,7-pentahydro-1,4-thiazepine-3,5-dicarboxylate + NAD(+)</text>
        <dbReference type="Rhea" id="RHEA:68032"/>
        <dbReference type="ChEBI" id="CHEBI:15378"/>
        <dbReference type="ChEBI" id="CHEBI:57540"/>
        <dbReference type="ChEBI" id="CHEBI:57945"/>
        <dbReference type="ChEBI" id="CHEBI:176808"/>
        <dbReference type="ChEBI" id="CHEBI:176810"/>
    </reaction>
    <physiologicalReaction direction="left-to-right" evidence="11">
        <dbReference type="Rhea" id="RHEA:68033"/>
    </physiologicalReaction>
</comment>
<evidence type="ECO:0000313" key="19">
    <source>
        <dbReference type="Proteomes" id="UP000235965"/>
    </source>
</evidence>
<comment type="catalytic activity">
    <reaction evidence="7">
        <text>L-proline + NADP(+) = 1-pyrroline-2-carboxylate + NADPH + H(+)</text>
        <dbReference type="Rhea" id="RHEA:20317"/>
        <dbReference type="ChEBI" id="CHEBI:15378"/>
        <dbReference type="ChEBI" id="CHEBI:39785"/>
        <dbReference type="ChEBI" id="CHEBI:57783"/>
        <dbReference type="ChEBI" id="CHEBI:58349"/>
        <dbReference type="ChEBI" id="CHEBI:60039"/>
        <dbReference type="EC" id="1.5.1.1"/>
    </reaction>
    <physiologicalReaction direction="right-to-left" evidence="7">
        <dbReference type="Rhea" id="RHEA:20319"/>
    </physiologicalReaction>
</comment>
<evidence type="ECO:0000256" key="1">
    <source>
        <dbReference type="ARBA" id="ARBA00008903"/>
    </source>
</evidence>
<comment type="similarity">
    <text evidence="1">Belongs to the ornithine cyclodeaminase/mu-crystallin family.</text>
</comment>
<dbReference type="GO" id="GO:0050241">
    <property type="term" value="F:pyrroline-2-carboxylate reductase activity"/>
    <property type="evidence" value="ECO:0007669"/>
    <property type="project" value="UniProtKB-EC"/>
</dbReference>
<evidence type="ECO:0000313" key="18">
    <source>
        <dbReference type="EMBL" id="PNF27802.1"/>
    </source>
</evidence>
<evidence type="ECO:0000256" key="14">
    <source>
        <dbReference type="ARBA" id="ARBA00093273"/>
    </source>
</evidence>
<dbReference type="OrthoDB" id="41492at2759"/>
<evidence type="ECO:0000256" key="5">
    <source>
        <dbReference type="ARBA" id="ARBA00093190"/>
    </source>
</evidence>